<dbReference type="Gene3D" id="2.70.220.10">
    <property type="entry name" value="Ganglioside GM2 activator"/>
    <property type="match status" value="1"/>
</dbReference>
<keyword evidence="6" id="KW-0732">Signal</keyword>
<dbReference type="SUPFAM" id="SSF81296">
    <property type="entry name" value="E set domains"/>
    <property type="match status" value="1"/>
</dbReference>
<protein>
    <recommendedName>
        <fullName evidence="4">Phosphatidylglycerol/phosphatidylinositol transfer protein</fullName>
    </recommendedName>
</protein>
<keyword evidence="7" id="KW-0445">Lipid transport</keyword>
<dbReference type="AlphaFoldDB" id="A0A0U1LTX2"/>
<sequence length="167" mass="18676">MKLEYAFLLTAPLQIWAASIPFYKQSPLTTLEEQFPVKGDNPLGYCNDPKDDILEITSVNLSPNPPEPGQTLTIEAEGTFHEPVERGSKIHLEVKYGLIKLIKTDADLCDEIEANTDLKCPLQGKQKFVKQVDIPSQVPPGKYAVLADVYTKDDERVTCLQARDIVF</sequence>
<feature type="domain" description="MD-2-related lipid-recognition" evidence="8">
    <location>
        <begin position="43"/>
        <end position="164"/>
    </location>
</feature>
<evidence type="ECO:0000313" key="10">
    <source>
        <dbReference type="Proteomes" id="UP000054383"/>
    </source>
</evidence>
<organism evidence="9 10">
    <name type="scientific">Talaromyces islandicus</name>
    <name type="common">Penicillium islandicum</name>
    <dbReference type="NCBI Taxonomy" id="28573"/>
    <lineage>
        <taxon>Eukaryota</taxon>
        <taxon>Fungi</taxon>
        <taxon>Dikarya</taxon>
        <taxon>Ascomycota</taxon>
        <taxon>Pezizomycotina</taxon>
        <taxon>Eurotiomycetes</taxon>
        <taxon>Eurotiomycetidae</taxon>
        <taxon>Eurotiales</taxon>
        <taxon>Trichocomaceae</taxon>
        <taxon>Talaromyces</taxon>
        <taxon>Talaromyces sect. Islandici</taxon>
    </lineage>
</organism>
<dbReference type="InterPro" id="IPR014756">
    <property type="entry name" value="Ig_E-set"/>
</dbReference>
<evidence type="ECO:0000256" key="7">
    <source>
        <dbReference type="ARBA" id="ARBA00023055"/>
    </source>
</evidence>
<reference evidence="9 10" key="1">
    <citation type="submission" date="2015-04" db="EMBL/GenBank/DDBJ databases">
        <authorList>
            <person name="Syromyatnikov M.Y."/>
            <person name="Popov V.N."/>
        </authorList>
    </citation>
    <scope>NUCLEOTIDE SEQUENCE [LARGE SCALE GENOMIC DNA]</scope>
    <source>
        <strain evidence="9">WF-38-12</strain>
    </source>
</reference>
<evidence type="ECO:0000256" key="5">
    <source>
        <dbReference type="ARBA" id="ARBA00022448"/>
    </source>
</evidence>
<comment type="similarity">
    <text evidence="2">Belongs to the NPC2 family.</text>
</comment>
<dbReference type="GO" id="GO:0032366">
    <property type="term" value="P:intracellular sterol transport"/>
    <property type="evidence" value="ECO:0007669"/>
    <property type="project" value="InterPro"/>
</dbReference>
<name>A0A0U1LTX2_TALIS</name>
<accession>A0A0U1LTX2</accession>
<evidence type="ECO:0000256" key="1">
    <source>
        <dbReference type="ARBA" id="ARBA00002053"/>
    </source>
</evidence>
<evidence type="ECO:0000256" key="2">
    <source>
        <dbReference type="ARBA" id="ARBA00006370"/>
    </source>
</evidence>
<dbReference type="InterPro" id="IPR039670">
    <property type="entry name" value="NPC2-like"/>
</dbReference>
<dbReference type="InterPro" id="IPR033917">
    <property type="entry name" value="ML_PG-PI_TP"/>
</dbReference>
<dbReference type="SMART" id="SM00737">
    <property type="entry name" value="ML"/>
    <property type="match status" value="1"/>
</dbReference>
<dbReference type="GO" id="GO:0032934">
    <property type="term" value="F:sterol binding"/>
    <property type="evidence" value="ECO:0007669"/>
    <property type="project" value="InterPro"/>
</dbReference>
<dbReference type="OMA" id="HQTYDLC"/>
<dbReference type="InterPro" id="IPR036846">
    <property type="entry name" value="GM2-AP_sf"/>
</dbReference>
<dbReference type="PANTHER" id="PTHR11306">
    <property type="entry name" value="NIEMANN PICK TYPE C2 PROTEIN NPC2-RELATED"/>
    <property type="match status" value="1"/>
</dbReference>
<evidence type="ECO:0000256" key="4">
    <source>
        <dbReference type="ARBA" id="ARBA00016056"/>
    </source>
</evidence>
<keyword evidence="10" id="KW-1185">Reference proteome</keyword>
<gene>
    <name evidence="9" type="ORF">PISL3812_03871</name>
</gene>
<dbReference type="STRING" id="28573.A0A0U1LTX2"/>
<dbReference type="InterPro" id="IPR003172">
    <property type="entry name" value="ML_dom"/>
</dbReference>
<dbReference type="CDD" id="cd00917">
    <property type="entry name" value="PG-PI_TP"/>
    <property type="match status" value="1"/>
</dbReference>
<dbReference type="Proteomes" id="UP000054383">
    <property type="component" value="Unassembled WGS sequence"/>
</dbReference>
<evidence type="ECO:0000256" key="6">
    <source>
        <dbReference type="ARBA" id="ARBA00022729"/>
    </source>
</evidence>
<dbReference type="Pfam" id="PF02221">
    <property type="entry name" value="E1_DerP2_DerF2"/>
    <property type="match status" value="1"/>
</dbReference>
<evidence type="ECO:0000256" key="3">
    <source>
        <dbReference type="ARBA" id="ARBA00011245"/>
    </source>
</evidence>
<dbReference type="EMBL" id="CVMT01000003">
    <property type="protein sequence ID" value="CRG86859.1"/>
    <property type="molecule type" value="Genomic_DNA"/>
</dbReference>
<evidence type="ECO:0000313" key="9">
    <source>
        <dbReference type="EMBL" id="CRG86859.1"/>
    </source>
</evidence>
<comment type="subunit">
    <text evidence="3">Monomer.</text>
</comment>
<proteinExistence type="inferred from homology"/>
<evidence type="ECO:0000259" key="8">
    <source>
        <dbReference type="SMART" id="SM00737"/>
    </source>
</evidence>
<keyword evidence="5" id="KW-0813">Transport</keyword>
<comment type="function">
    <text evidence="1">Catalyzes the intermembrane transfer of phosphatidylglycerol and phosphatidylinositol.</text>
</comment>
<dbReference type="OrthoDB" id="6409159at2759"/>
<dbReference type="PANTHER" id="PTHR11306:SF0">
    <property type="entry name" value="PHOSPHATIDYLGLYCEROL_PHOSPHATIDYLINOSITOL TRANSFER PROTEIN"/>
    <property type="match status" value="1"/>
</dbReference>